<name>A0ABR3ZAJ9_9PEZI</name>
<reference evidence="2 3" key="1">
    <citation type="journal article" date="2024" name="IMA Fungus">
        <title>IMA Genome - F19 : A genome assembly and annotation guide to empower mycologists, including annotated draft genome sequences of Ceratocystis pirilliformis, Diaporthe australafricana, Fusarium ophioides, Paecilomyces lecythidis, and Sporothrix stenoceras.</title>
        <authorList>
            <person name="Aylward J."/>
            <person name="Wilson A.M."/>
            <person name="Visagie C.M."/>
            <person name="Spraker J."/>
            <person name="Barnes I."/>
            <person name="Buitendag C."/>
            <person name="Ceriani C."/>
            <person name="Del Mar Angel L."/>
            <person name="du Plessis D."/>
            <person name="Fuchs T."/>
            <person name="Gasser K."/>
            <person name="Kramer D."/>
            <person name="Li W."/>
            <person name="Munsamy K."/>
            <person name="Piso A."/>
            <person name="Price J.L."/>
            <person name="Sonnekus B."/>
            <person name="Thomas C."/>
            <person name="van der Nest A."/>
            <person name="van Dijk A."/>
            <person name="van Heerden A."/>
            <person name="van Vuuren N."/>
            <person name="Yilmaz N."/>
            <person name="Duong T.A."/>
            <person name="van der Merwe N.A."/>
            <person name="Wingfield M.J."/>
            <person name="Wingfield B.D."/>
        </authorList>
    </citation>
    <scope>NUCLEOTIDE SEQUENCE [LARGE SCALE GENOMIC DNA]</scope>
    <source>
        <strain evidence="2 3">CMW 5346</strain>
    </source>
</reference>
<evidence type="ECO:0000313" key="2">
    <source>
        <dbReference type="EMBL" id="KAL1897683.1"/>
    </source>
</evidence>
<comment type="caution">
    <text evidence="2">The sequence shown here is derived from an EMBL/GenBank/DDBJ whole genome shotgun (WGS) entry which is preliminary data.</text>
</comment>
<protein>
    <submittedName>
        <fullName evidence="2">Protein phosphatase regulator</fullName>
    </submittedName>
</protein>
<dbReference type="EMBL" id="JAWCUI010000018">
    <property type="protein sequence ID" value="KAL1897683.1"/>
    <property type="molecule type" value="Genomic_DNA"/>
</dbReference>
<organism evidence="2 3">
    <name type="scientific">Sporothrix stenoceras</name>
    <dbReference type="NCBI Taxonomy" id="5173"/>
    <lineage>
        <taxon>Eukaryota</taxon>
        <taxon>Fungi</taxon>
        <taxon>Dikarya</taxon>
        <taxon>Ascomycota</taxon>
        <taxon>Pezizomycotina</taxon>
        <taxon>Sordariomycetes</taxon>
        <taxon>Sordariomycetidae</taxon>
        <taxon>Ophiostomatales</taxon>
        <taxon>Ophiostomataceae</taxon>
        <taxon>Sporothrix</taxon>
    </lineage>
</organism>
<accession>A0ABR3ZAJ9</accession>
<sequence>MTRPGMIRAAETLRGVAAETAQDRRISWTGSNLSDLHIYGSDLATDIADTLNLSRNLQESALETRAPASHLNMTGNQQQDALAIAQNGGDVVEEDMEDVDDEELEDDMMDKISSSPSIEDGAYTKSPDLLPNLSAGAVVTSTACAASRS</sequence>
<evidence type="ECO:0000313" key="3">
    <source>
        <dbReference type="Proteomes" id="UP001583186"/>
    </source>
</evidence>
<feature type="region of interest" description="Disordered" evidence="1">
    <location>
        <begin position="112"/>
        <end position="131"/>
    </location>
</feature>
<keyword evidence="3" id="KW-1185">Reference proteome</keyword>
<evidence type="ECO:0000256" key="1">
    <source>
        <dbReference type="SAM" id="MobiDB-lite"/>
    </source>
</evidence>
<dbReference type="Proteomes" id="UP001583186">
    <property type="component" value="Unassembled WGS sequence"/>
</dbReference>
<gene>
    <name evidence="2" type="primary">BUD14_1</name>
    <name evidence="2" type="ORF">Sste5346_003991</name>
</gene>
<proteinExistence type="predicted"/>